<protein>
    <submittedName>
        <fullName evidence="3">Pilus assembly protein CpaE</fullName>
    </submittedName>
</protein>
<evidence type="ECO:0000313" key="3">
    <source>
        <dbReference type="EMBL" id="SKB34884.1"/>
    </source>
</evidence>
<evidence type="ECO:0000259" key="2">
    <source>
        <dbReference type="PROSITE" id="PS50110"/>
    </source>
</evidence>
<dbReference type="GO" id="GO:0000160">
    <property type="term" value="P:phosphorelay signal transduction system"/>
    <property type="evidence" value="ECO:0007669"/>
    <property type="project" value="InterPro"/>
</dbReference>
<dbReference type="AlphaFoldDB" id="A0A1T5AIR3"/>
<keyword evidence="4" id="KW-1185">Reference proteome</keyword>
<proteinExistence type="predicted"/>
<dbReference type="PROSITE" id="PS50110">
    <property type="entry name" value="RESPONSE_REGULATORY"/>
    <property type="match status" value="1"/>
</dbReference>
<dbReference type="InterPro" id="IPR011006">
    <property type="entry name" value="CheY-like_superfamily"/>
</dbReference>
<accession>A0A1T5AIR3</accession>
<organism evidence="3 4">
    <name type="scientific">Rhizorhabdus histidinilytica</name>
    <dbReference type="NCBI Taxonomy" id="439228"/>
    <lineage>
        <taxon>Bacteria</taxon>
        <taxon>Pseudomonadati</taxon>
        <taxon>Pseudomonadota</taxon>
        <taxon>Alphaproteobacteria</taxon>
        <taxon>Sphingomonadales</taxon>
        <taxon>Sphingomonadaceae</taxon>
        <taxon>Rhizorhabdus</taxon>
    </lineage>
</organism>
<keyword evidence="1" id="KW-0597">Phosphoprotein</keyword>
<dbReference type="Proteomes" id="UP000189818">
    <property type="component" value="Unassembled WGS sequence"/>
</dbReference>
<reference evidence="4" key="1">
    <citation type="submission" date="2017-02" db="EMBL/GenBank/DDBJ databases">
        <authorList>
            <person name="Varghese N."/>
            <person name="Submissions S."/>
        </authorList>
    </citation>
    <scope>NUCLEOTIDE SEQUENCE [LARGE SCALE GENOMIC DNA]</scope>
    <source>
        <strain evidence="4">UM2</strain>
    </source>
</reference>
<evidence type="ECO:0000256" key="1">
    <source>
        <dbReference type="PROSITE-ProRule" id="PRU00169"/>
    </source>
</evidence>
<dbReference type="InterPro" id="IPR001789">
    <property type="entry name" value="Sig_transdc_resp-reg_receiver"/>
</dbReference>
<dbReference type="InterPro" id="IPR027417">
    <property type="entry name" value="P-loop_NTPase"/>
</dbReference>
<name>A0A1T5AIR3_9SPHN</name>
<dbReference type="STRING" id="439228.SAMN06295920_10218"/>
<sequence>MSTITLLSVDRDLAERLSSALDGRVPVNMVQALEPEIIAAPTVIVLDRSALPPERSLGSAITTVAAQAGGRPIVLASEERSTEIVLQAIRAGASDVLARSINEAEAAETLSRLLNGALVERGRAAPLTILLGSDVEATAVLATDLAIQRSQAGGNHLLVDCTMPTSIAESYLDVQVGYGIATAIADIDRLDGTLLTNSLARHEATGLMLLTLDGGTGQEPAGIAANDVTRLVRLLRANFDEVTLCAGSLRHQGLLRELIRSADRIELLCSQSIRELGLARRLIEKLELDAAMIERIRLLVWDHDPRILLDGQRVAHALGLTRSMAVPVDHVRLRNALNAGTPLSAGGATPYVDAVRRVAGLPPAQRSPIELQVDRLKALAGRIGIGR</sequence>
<feature type="domain" description="Response regulatory" evidence="2">
    <location>
        <begin position="1"/>
        <end position="114"/>
    </location>
</feature>
<dbReference type="RefSeq" id="WP_079646735.1">
    <property type="nucleotide sequence ID" value="NZ_FUYM01000002.1"/>
</dbReference>
<feature type="modified residue" description="4-aspartylphosphate" evidence="1">
    <location>
        <position position="47"/>
    </location>
</feature>
<gene>
    <name evidence="3" type="ORF">SAMN06295920_10218</name>
</gene>
<dbReference type="EMBL" id="FUYM01000002">
    <property type="protein sequence ID" value="SKB34884.1"/>
    <property type="molecule type" value="Genomic_DNA"/>
</dbReference>
<dbReference type="Gene3D" id="3.40.50.300">
    <property type="entry name" value="P-loop containing nucleotide triphosphate hydrolases"/>
    <property type="match status" value="1"/>
</dbReference>
<dbReference type="OrthoDB" id="7375163at2"/>
<dbReference type="SUPFAM" id="SSF52172">
    <property type="entry name" value="CheY-like"/>
    <property type="match status" value="1"/>
</dbReference>
<evidence type="ECO:0000313" key="4">
    <source>
        <dbReference type="Proteomes" id="UP000189818"/>
    </source>
</evidence>